<reference evidence="1 2" key="1">
    <citation type="submission" date="2016-10" db="EMBL/GenBank/DDBJ databases">
        <authorList>
            <person name="de Groot N.N."/>
        </authorList>
    </citation>
    <scope>NUCLEOTIDE SEQUENCE [LARGE SCALE GENOMIC DNA]</scope>
    <source>
        <strain evidence="1 2">AR32</strain>
    </source>
</reference>
<evidence type="ECO:0000313" key="2">
    <source>
        <dbReference type="Proteomes" id="UP000236735"/>
    </source>
</evidence>
<dbReference type="AlphaFoldDB" id="A0A1H5X7R7"/>
<sequence length="30" mass="3852">MNIIYHSSYLIDYNVVMLKSDRYVFFFFYY</sequence>
<dbReference type="EMBL" id="FNUV01000008">
    <property type="protein sequence ID" value="SEG07417.1"/>
    <property type="molecule type" value="Genomic_DNA"/>
</dbReference>
<gene>
    <name evidence="1" type="ORF">SAMN05216354_2664</name>
</gene>
<evidence type="ECO:0000313" key="1">
    <source>
        <dbReference type="EMBL" id="SEG07417.1"/>
    </source>
</evidence>
<dbReference type="Proteomes" id="UP000236735">
    <property type="component" value="Unassembled WGS sequence"/>
</dbReference>
<accession>A0A1H5X7R7</accession>
<name>A0A1H5X7R7_XYLRU</name>
<organism evidence="1 2">
    <name type="scientific">Xylanibacter ruminicola</name>
    <name type="common">Prevotella ruminicola</name>
    <dbReference type="NCBI Taxonomy" id="839"/>
    <lineage>
        <taxon>Bacteria</taxon>
        <taxon>Pseudomonadati</taxon>
        <taxon>Bacteroidota</taxon>
        <taxon>Bacteroidia</taxon>
        <taxon>Bacteroidales</taxon>
        <taxon>Prevotellaceae</taxon>
        <taxon>Xylanibacter</taxon>
    </lineage>
</organism>
<protein>
    <submittedName>
        <fullName evidence="1">Uncharacterized protein</fullName>
    </submittedName>
</protein>
<proteinExistence type="predicted"/>